<proteinExistence type="predicted"/>
<protein>
    <submittedName>
        <fullName evidence="1">Uncharacterized protein</fullName>
    </submittedName>
</protein>
<reference evidence="1 2" key="1">
    <citation type="submission" date="2016-06" db="EMBL/GenBank/DDBJ databases">
        <authorList>
            <person name="Kjaerup R.B."/>
            <person name="Dalgaard T.S."/>
            <person name="Juul-Madsen H.R."/>
        </authorList>
    </citation>
    <scope>NUCLEOTIDE SEQUENCE [LARGE SCALE GENOMIC DNA]</scope>
    <source>
        <strain evidence="1 2">DSM 16361</strain>
    </source>
</reference>
<sequence length="40" mass="4382">MVAAHQRLSLSAALTVKLEREGHIRPLCHLSGKTLWVAST</sequence>
<evidence type="ECO:0000313" key="1">
    <source>
        <dbReference type="EMBL" id="SBP90038.1"/>
    </source>
</evidence>
<evidence type="ECO:0000313" key="2">
    <source>
        <dbReference type="Proteomes" id="UP000214566"/>
    </source>
</evidence>
<dbReference type="AlphaFoldDB" id="A0A238D9M9"/>
<dbReference type="Proteomes" id="UP000214566">
    <property type="component" value="Unassembled WGS sequence"/>
</dbReference>
<organism evidence="1 2">
    <name type="scientific">Thiomonas delicata</name>
    <name type="common">Thiomonas cuprina</name>
    <dbReference type="NCBI Taxonomy" id="364030"/>
    <lineage>
        <taxon>Bacteria</taxon>
        <taxon>Pseudomonadati</taxon>
        <taxon>Pseudomonadota</taxon>
        <taxon>Betaproteobacteria</taxon>
        <taxon>Burkholderiales</taxon>
        <taxon>Thiomonas</taxon>
    </lineage>
</organism>
<gene>
    <name evidence="1" type="ORF">THIARS_90188</name>
</gene>
<name>A0A238D9M9_THIDL</name>
<keyword evidence="2" id="KW-1185">Reference proteome</keyword>
<accession>A0A238D9M9</accession>
<dbReference type="EMBL" id="FLMQ01000058">
    <property type="protein sequence ID" value="SBP90038.1"/>
    <property type="molecule type" value="Genomic_DNA"/>
</dbReference>
<dbReference type="RefSeq" id="WP_281254220.1">
    <property type="nucleotide sequence ID" value="NZ_LT592171.1"/>
</dbReference>